<evidence type="ECO:0000256" key="1">
    <source>
        <dbReference type="SAM" id="SignalP"/>
    </source>
</evidence>
<dbReference type="PROSITE" id="PS51257">
    <property type="entry name" value="PROKAR_LIPOPROTEIN"/>
    <property type="match status" value="1"/>
</dbReference>
<proteinExistence type="predicted"/>
<name>A0A139LQE2_9BACE</name>
<keyword evidence="1" id="KW-0732">Signal</keyword>
<dbReference type="RefSeq" id="WP_129617778.1">
    <property type="nucleotide sequence ID" value="NZ_KQ968684.1"/>
</dbReference>
<dbReference type="PATRIC" id="fig|329854.7.peg.1337"/>
<evidence type="ECO:0000313" key="3">
    <source>
        <dbReference type="Proteomes" id="UP000070319"/>
    </source>
</evidence>
<sequence>MKKYIYSLFMMILAVGGMISCSEEEGTNPGNDSRPNVVVYQFAPEAPYNADNDLLLRIAANSKVAEAYYLAEATTDKEAHIASMGKDGYMDYVIKNGTKIEGLSGASDSDVTVTGMVGEYIITVVAVNGNDKMATETTFTGLKWESIGIGMLSSSFFGGEGECEFYKASPVLKYKAIGPFEEGYDIVFDVADNNSVTVAQQAVYSSYGSYGTLYVSGNGALQSNKITVNLTFRVSAGVFGAFTETFILPATEP</sequence>
<evidence type="ECO:0000313" key="2">
    <source>
        <dbReference type="EMBL" id="KXT53682.1"/>
    </source>
</evidence>
<dbReference type="AlphaFoldDB" id="A0A139LQE2"/>
<feature type="chain" id="PRO_5007487462" evidence="1">
    <location>
        <begin position="23"/>
        <end position="253"/>
    </location>
</feature>
<gene>
    <name evidence="2" type="ORF">HMPREF2531_01320</name>
</gene>
<feature type="signal peptide" evidence="1">
    <location>
        <begin position="1"/>
        <end position="22"/>
    </location>
</feature>
<reference evidence="2 3" key="1">
    <citation type="submission" date="2016-02" db="EMBL/GenBank/DDBJ databases">
        <authorList>
            <person name="Wen L."/>
            <person name="He K."/>
            <person name="Yang H."/>
        </authorList>
    </citation>
    <scope>NUCLEOTIDE SEQUENCE [LARGE SCALE GENOMIC DNA]</scope>
    <source>
        <strain evidence="2 3">KLE1704</strain>
    </source>
</reference>
<organism evidence="2">
    <name type="scientific">Bacteroides intestinalis</name>
    <dbReference type="NCBI Taxonomy" id="329854"/>
    <lineage>
        <taxon>Bacteria</taxon>
        <taxon>Pseudomonadati</taxon>
        <taxon>Bacteroidota</taxon>
        <taxon>Bacteroidia</taxon>
        <taxon>Bacteroidales</taxon>
        <taxon>Bacteroidaceae</taxon>
        <taxon>Bacteroides</taxon>
    </lineage>
</organism>
<accession>A0A139LQE2</accession>
<dbReference type="Proteomes" id="UP000070319">
    <property type="component" value="Unassembled WGS sequence"/>
</dbReference>
<comment type="caution">
    <text evidence="2">The sequence shown here is derived from an EMBL/GenBank/DDBJ whole genome shotgun (WGS) entry which is preliminary data.</text>
</comment>
<protein>
    <submittedName>
        <fullName evidence="2">Uncharacterized protein</fullName>
    </submittedName>
</protein>
<dbReference type="EMBL" id="LTDF01000053">
    <property type="protein sequence ID" value="KXT53682.1"/>
    <property type="molecule type" value="Genomic_DNA"/>
</dbReference>